<dbReference type="RefSeq" id="WP_207297111.1">
    <property type="nucleotide sequence ID" value="NZ_CP071448.1"/>
</dbReference>
<proteinExistence type="predicted"/>
<evidence type="ECO:0000259" key="1">
    <source>
        <dbReference type="Pfam" id="PF13628"/>
    </source>
</evidence>
<feature type="domain" description="DUF4142" evidence="1">
    <location>
        <begin position="58"/>
        <end position="174"/>
    </location>
</feature>
<gene>
    <name evidence="2" type="ORF">J0383_03745</name>
</gene>
<name>A0ABX7QHS8_9FLAO</name>
<keyword evidence="3" id="KW-1185">Reference proteome</keyword>
<protein>
    <submittedName>
        <fullName evidence="2">DUF4142 domain-containing protein</fullName>
    </submittedName>
</protein>
<dbReference type="InterPro" id="IPR025419">
    <property type="entry name" value="DUF4142"/>
</dbReference>
<accession>A0ABX7QHS8</accession>
<reference evidence="2 3" key="1">
    <citation type="submission" date="2021-03" db="EMBL/GenBank/DDBJ databases">
        <title>Flavobacterium kribbensis sp. nov, an endophytic bacteria, isolated from soybean.</title>
        <authorList>
            <person name="Lee J."/>
            <person name="Seo J."/>
        </authorList>
    </citation>
    <scope>NUCLEOTIDE SEQUENCE [LARGE SCALE GENOMIC DNA]</scope>
    <source>
        <strain evidence="2 3">BB8</strain>
    </source>
</reference>
<dbReference type="Proteomes" id="UP000663440">
    <property type="component" value="Chromosome"/>
</dbReference>
<evidence type="ECO:0000313" key="3">
    <source>
        <dbReference type="Proteomes" id="UP000663440"/>
    </source>
</evidence>
<dbReference type="PROSITE" id="PS51257">
    <property type="entry name" value="PROKAR_LIPOPROTEIN"/>
    <property type="match status" value="1"/>
</dbReference>
<dbReference type="EMBL" id="CP071448">
    <property type="protein sequence ID" value="QSW89936.1"/>
    <property type="molecule type" value="Genomic_DNA"/>
</dbReference>
<evidence type="ECO:0000313" key="2">
    <source>
        <dbReference type="EMBL" id="QSW89936.1"/>
    </source>
</evidence>
<sequence>MKAKPVLKAIIFKVLFLLIVIFVTSCRKSNSIESNLKKNEAFSKNDKEEVEAFFFIATANVGKTIISKSQIAQQKSSESSIMILGKKIERSQSRLLQEVTELANKKLIIISEINATHRRDTYDLVTAKNSSEFNRVYLRAMKKCLEEQIQLLETVSKETNDKAILKLVLKYLPEQFDLLREIEQTIKKGIN</sequence>
<organism evidence="2 3">
    <name type="scientific">Flavobacterium endoglycinae</name>
    <dbReference type="NCBI Taxonomy" id="2816357"/>
    <lineage>
        <taxon>Bacteria</taxon>
        <taxon>Pseudomonadati</taxon>
        <taxon>Bacteroidota</taxon>
        <taxon>Flavobacteriia</taxon>
        <taxon>Flavobacteriales</taxon>
        <taxon>Flavobacteriaceae</taxon>
        <taxon>Flavobacterium</taxon>
    </lineage>
</organism>
<dbReference type="Pfam" id="PF13628">
    <property type="entry name" value="DUF4142"/>
    <property type="match status" value="1"/>
</dbReference>